<feature type="compositionally biased region" description="Basic and acidic residues" evidence="9">
    <location>
        <begin position="21"/>
        <end position="42"/>
    </location>
</feature>
<comment type="similarity">
    <text evidence="8">Belongs to the glycosyltransferase 22 family.</text>
</comment>
<evidence type="ECO:0000313" key="11">
    <source>
        <dbReference type="WBParaSite" id="maker-unitig_38689-snap-gene-0.1-mRNA-1"/>
    </source>
</evidence>
<name>A0A1I8FLD8_9PLAT</name>
<evidence type="ECO:0000256" key="7">
    <source>
        <dbReference type="ARBA" id="ARBA00023136"/>
    </source>
</evidence>
<dbReference type="WBParaSite" id="maker-unitig_38689-snap-gene-0.1-mRNA-1">
    <property type="protein sequence ID" value="maker-unitig_38689-snap-gene-0.1-mRNA-1"/>
    <property type="gene ID" value="maker-unitig_38689-snap-gene-0.1"/>
</dbReference>
<protein>
    <recommendedName>
        <fullName evidence="8">Mannosyltransferase</fullName>
        <ecNumber evidence="8">2.4.1.-</ecNumber>
    </recommendedName>
</protein>
<dbReference type="PANTHER" id="PTHR22760">
    <property type="entry name" value="GLYCOSYLTRANSFERASE"/>
    <property type="match status" value="1"/>
</dbReference>
<dbReference type="Proteomes" id="UP000095280">
    <property type="component" value="Unplaced"/>
</dbReference>
<keyword evidence="3" id="KW-0808">Transferase</keyword>
<dbReference type="GO" id="GO:0005789">
    <property type="term" value="C:endoplasmic reticulum membrane"/>
    <property type="evidence" value="ECO:0007669"/>
    <property type="project" value="UniProtKB-SubCell"/>
</dbReference>
<keyword evidence="5 8" id="KW-0256">Endoplasmic reticulum</keyword>
<dbReference type="PANTHER" id="PTHR22760:SF4">
    <property type="entry name" value="GPI MANNOSYLTRANSFERASE 3"/>
    <property type="match status" value="1"/>
</dbReference>
<dbReference type="InterPro" id="IPR005599">
    <property type="entry name" value="GPI_mannosylTrfase"/>
</dbReference>
<keyword evidence="2 8" id="KW-0328">Glycosyltransferase</keyword>
<evidence type="ECO:0000256" key="1">
    <source>
        <dbReference type="ARBA" id="ARBA00004477"/>
    </source>
</evidence>
<reference evidence="11" key="1">
    <citation type="submission" date="2016-11" db="UniProtKB">
        <authorList>
            <consortium name="WormBaseParasite"/>
        </authorList>
    </citation>
    <scope>IDENTIFICATION</scope>
</reference>
<proteinExistence type="inferred from homology"/>
<dbReference type="AlphaFoldDB" id="A0A1I8FLD8"/>
<organism evidence="10 11">
    <name type="scientific">Macrostomum lignano</name>
    <dbReference type="NCBI Taxonomy" id="282301"/>
    <lineage>
        <taxon>Eukaryota</taxon>
        <taxon>Metazoa</taxon>
        <taxon>Spiralia</taxon>
        <taxon>Lophotrochozoa</taxon>
        <taxon>Platyhelminthes</taxon>
        <taxon>Rhabditophora</taxon>
        <taxon>Macrostomorpha</taxon>
        <taxon>Macrostomida</taxon>
        <taxon>Macrostomidae</taxon>
        <taxon>Macrostomum</taxon>
    </lineage>
</organism>
<feature type="region of interest" description="Disordered" evidence="9">
    <location>
        <begin position="1"/>
        <end position="42"/>
    </location>
</feature>
<dbReference type="Pfam" id="PF03901">
    <property type="entry name" value="Glyco_transf_22"/>
    <property type="match status" value="2"/>
</dbReference>
<evidence type="ECO:0000256" key="6">
    <source>
        <dbReference type="ARBA" id="ARBA00022989"/>
    </source>
</evidence>
<evidence type="ECO:0000256" key="9">
    <source>
        <dbReference type="SAM" id="MobiDB-lite"/>
    </source>
</evidence>
<evidence type="ECO:0000256" key="2">
    <source>
        <dbReference type="ARBA" id="ARBA00022676"/>
    </source>
</evidence>
<evidence type="ECO:0000256" key="5">
    <source>
        <dbReference type="ARBA" id="ARBA00022824"/>
    </source>
</evidence>
<evidence type="ECO:0000256" key="8">
    <source>
        <dbReference type="RuleBase" id="RU363075"/>
    </source>
</evidence>
<sequence length="681" mass="73151">WPSRTGVSSASTLPHVGDLTRGGRRDQRRDQLSADRSTDSLHQRAREIGTKKLVDNARTHVVAVAEEDKGGWARGVVMLGRQEFFGGLEFNLEGAGREAARVLNIRVIYSGVAPCRLAKVVGEREEPRVVSAGWRLGPGRGRWRCVLPRAERSRAAGNVVQAAEETVKGLSGDFPTPASHWSGRAGPLEQENCSLWQLRAASSNSTVRRCLRRRVRVASRRCARPALGLLAPLRLRALAAGVCLWQLLGSLSVVRSACPSPEKICCRGAGRGGPPAGQRAVVKAGQLRKRSGNKVLWRLCVAKRLRFGRVKLYIDCLVAARIGEQQEDALAGSGLKFLPSRPVMSGGGGNSLSAAASAGRCSHASAYVRSRPVGRSARARSGQQAGAGESLLGRLWWGPEATKEEPGRSHRAVGDCRARAAAAVAADRARPVPVAGGVSAAPTPCCCTRTLCPTSSGSLWRSAFGYGHLTWEWQRGCAARCTPAAFALLFKLLQLAGADSRLAVAKLPRLLQACLAAVADFYLYRFSRRVAVSGLPMGLYYYPWPEAQSRKAQWKFALAVAAACATPAEPRAVRLADALLWHAGAESASAGRVLALYGATGLLVLAVSGLADKHYYGRWTLSQLNFLHYNLLSDIGSFYGVHPWHWYITQGIPAILGPAPAAVPVRQLSELEAEAACRKPR</sequence>
<keyword evidence="6" id="KW-1133">Transmembrane helix</keyword>
<keyword evidence="7" id="KW-0472">Membrane</keyword>
<keyword evidence="4" id="KW-0812">Transmembrane</keyword>
<accession>A0A1I8FLD8</accession>
<feature type="compositionally biased region" description="Polar residues" evidence="9">
    <location>
        <begin position="1"/>
        <end position="12"/>
    </location>
</feature>
<comment type="subcellular location">
    <subcellularLocation>
        <location evidence="1 8">Endoplasmic reticulum membrane</location>
        <topology evidence="1 8">Multi-pass membrane protein</topology>
    </subcellularLocation>
</comment>
<dbReference type="EC" id="2.4.1.-" evidence="8"/>
<evidence type="ECO:0000313" key="10">
    <source>
        <dbReference type="Proteomes" id="UP000095280"/>
    </source>
</evidence>
<keyword evidence="10" id="KW-1185">Reference proteome</keyword>
<evidence type="ECO:0000256" key="4">
    <source>
        <dbReference type="ARBA" id="ARBA00022692"/>
    </source>
</evidence>
<dbReference type="GO" id="GO:0006506">
    <property type="term" value="P:GPI anchor biosynthetic process"/>
    <property type="evidence" value="ECO:0007669"/>
    <property type="project" value="TreeGrafter"/>
</dbReference>
<dbReference type="GO" id="GO:0000026">
    <property type="term" value="F:alpha-1,2-mannosyltransferase activity"/>
    <property type="evidence" value="ECO:0007669"/>
    <property type="project" value="TreeGrafter"/>
</dbReference>
<evidence type="ECO:0000256" key="3">
    <source>
        <dbReference type="ARBA" id="ARBA00022679"/>
    </source>
</evidence>